<name>A0AA40ADS2_9PEZI</name>
<accession>A0AA40ADS2</accession>
<organism evidence="2 3">
    <name type="scientific">Lasiosphaeria miniovina</name>
    <dbReference type="NCBI Taxonomy" id="1954250"/>
    <lineage>
        <taxon>Eukaryota</taxon>
        <taxon>Fungi</taxon>
        <taxon>Dikarya</taxon>
        <taxon>Ascomycota</taxon>
        <taxon>Pezizomycotina</taxon>
        <taxon>Sordariomycetes</taxon>
        <taxon>Sordariomycetidae</taxon>
        <taxon>Sordariales</taxon>
        <taxon>Lasiosphaeriaceae</taxon>
        <taxon>Lasiosphaeria</taxon>
    </lineage>
</organism>
<feature type="compositionally biased region" description="Low complexity" evidence="1">
    <location>
        <begin position="294"/>
        <end position="305"/>
    </location>
</feature>
<dbReference type="RefSeq" id="XP_060295366.1">
    <property type="nucleotide sequence ID" value="XM_060448021.1"/>
</dbReference>
<dbReference type="EMBL" id="JAUIRO010000005">
    <property type="protein sequence ID" value="KAK0714044.1"/>
    <property type="molecule type" value="Genomic_DNA"/>
</dbReference>
<feature type="compositionally biased region" description="Polar residues" evidence="1">
    <location>
        <begin position="171"/>
        <end position="191"/>
    </location>
</feature>
<gene>
    <name evidence="2" type="ORF">B0T26DRAFT_874020</name>
</gene>
<keyword evidence="3" id="KW-1185">Reference proteome</keyword>
<feature type="region of interest" description="Disordered" evidence="1">
    <location>
        <begin position="203"/>
        <end position="250"/>
    </location>
</feature>
<dbReference type="GeneID" id="85331291"/>
<comment type="caution">
    <text evidence="2">The sequence shown here is derived from an EMBL/GenBank/DDBJ whole genome shotgun (WGS) entry which is preliminary data.</text>
</comment>
<dbReference type="PROSITE" id="PS51257">
    <property type="entry name" value="PROKAR_LIPOPROTEIN"/>
    <property type="match status" value="1"/>
</dbReference>
<feature type="region of interest" description="Disordered" evidence="1">
    <location>
        <begin position="294"/>
        <end position="325"/>
    </location>
</feature>
<reference evidence="2" key="1">
    <citation type="submission" date="2023-06" db="EMBL/GenBank/DDBJ databases">
        <title>Genome-scale phylogeny and comparative genomics of the fungal order Sordariales.</title>
        <authorList>
            <consortium name="Lawrence Berkeley National Laboratory"/>
            <person name="Hensen N."/>
            <person name="Bonometti L."/>
            <person name="Westerberg I."/>
            <person name="Brannstrom I.O."/>
            <person name="Guillou S."/>
            <person name="Cros-Aarteil S."/>
            <person name="Calhoun S."/>
            <person name="Haridas S."/>
            <person name="Kuo A."/>
            <person name="Mondo S."/>
            <person name="Pangilinan J."/>
            <person name="Riley R."/>
            <person name="LaButti K."/>
            <person name="Andreopoulos B."/>
            <person name="Lipzen A."/>
            <person name="Chen C."/>
            <person name="Yanf M."/>
            <person name="Daum C."/>
            <person name="Ng V."/>
            <person name="Clum A."/>
            <person name="Steindorff A."/>
            <person name="Ohm R."/>
            <person name="Martin F."/>
            <person name="Silar P."/>
            <person name="Natvig D."/>
            <person name="Lalanne C."/>
            <person name="Gautier V."/>
            <person name="Ament-velasquez S.L."/>
            <person name="Kruys A."/>
            <person name="Hutchinson M.I."/>
            <person name="Powell A.J."/>
            <person name="Barry K."/>
            <person name="Miller A.N."/>
            <person name="Grigoriev I.V."/>
            <person name="Debuchy R."/>
            <person name="Gladieux P."/>
            <person name="Thoren M.H."/>
            <person name="Johannesson H."/>
        </authorList>
    </citation>
    <scope>NUCLEOTIDE SEQUENCE</scope>
    <source>
        <strain evidence="2">SMH2392-1A</strain>
    </source>
</reference>
<dbReference type="Proteomes" id="UP001172101">
    <property type="component" value="Unassembled WGS sequence"/>
</dbReference>
<proteinExistence type="predicted"/>
<dbReference type="AlphaFoldDB" id="A0AA40ADS2"/>
<feature type="compositionally biased region" description="Basic residues" evidence="1">
    <location>
        <begin position="105"/>
        <end position="114"/>
    </location>
</feature>
<evidence type="ECO:0000256" key="1">
    <source>
        <dbReference type="SAM" id="MobiDB-lite"/>
    </source>
</evidence>
<sequence length="420" mass="44107">MSYPVARRQAMGTVRVTVSSQFSLQPHVFFSLSCTAPPSRENLHFRAKHYVYSISYRDWLSLPCSVPTAHHSGPGRGGLLRRQDIMIMTDDIGHISPTHEATGRVKPKAHRQGRAKGPTIDMITDNTKHNSSKMLVDKSLLFAILAGVVAGQTVSCDGVDCGSALSLPAPETSTQPNSLPAAPTETSSSVGETATITDAITTSGIETLSTATDPTATTETETATPETTTAATQDTLTTLTTPPPGLSSMLTLTDVPTPTTTSEEIITTDITGVSSEPTPTTLLTTVATTATDIPITTDVATSSPEPSIPSPSSSPSPVPAPPGGGKCETCSPNPFFNKCTITTSCIGSSGSVRDRFYCACRAGYRASGGLAPTDPRQFRLAFLGQEHRVFVAPGVECDELCTTPFPGQESCQEVPVRADC</sequence>
<feature type="region of interest" description="Disordered" evidence="1">
    <location>
        <begin position="96"/>
        <end position="126"/>
    </location>
</feature>
<feature type="compositionally biased region" description="Low complexity" evidence="1">
    <location>
        <begin position="207"/>
        <end position="250"/>
    </location>
</feature>
<feature type="compositionally biased region" description="Pro residues" evidence="1">
    <location>
        <begin position="306"/>
        <end position="322"/>
    </location>
</feature>
<evidence type="ECO:0000313" key="3">
    <source>
        <dbReference type="Proteomes" id="UP001172101"/>
    </source>
</evidence>
<feature type="region of interest" description="Disordered" evidence="1">
    <location>
        <begin position="170"/>
        <end position="191"/>
    </location>
</feature>
<protein>
    <submittedName>
        <fullName evidence="2">Uncharacterized protein</fullName>
    </submittedName>
</protein>
<evidence type="ECO:0000313" key="2">
    <source>
        <dbReference type="EMBL" id="KAK0714044.1"/>
    </source>
</evidence>